<evidence type="ECO:0000313" key="7">
    <source>
        <dbReference type="Proteomes" id="UP000295345"/>
    </source>
</evidence>
<evidence type="ECO:0000256" key="1">
    <source>
        <dbReference type="ARBA" id="ARBA00009437"/>
    </source>
</evidence>
<dbReference type="SUPFAM" id="SSF46785">
    <property type="entry name" value="Winged helix' DNA-binding domain"/>
    <property type="match status" value="1"/>
</dbReference>
<comment type="similarity">
    <text evidence="1">Belongs to the LysR transcriptional regulatory family.</text>
</comment>
<feature type="domain" description="HTH lysR-type" evidence="5">
    <location>
        <begin position="3"/>
        <end position="60"/>
    </location>
</feature>
<name>A0A4R4TQZ7_9ACTN</name>
<dbReference type="PANTHER" id="PTHR30126:SF39">
    <property type="entry name" value="HTH-TYPE TRANSCRIPTIONAL REGULATOR CYSL"/>
    <property type="match status" value="1"/>
</dbReference>
<dbReference type="InterPro" id="IPR000847">
    <property type="entry name" value="LysR_HTH_N"/>
</dbReference>
<proteinExistence type="inferred from homology"/>
<organism evidence="6 7">
    <name type="scientific">Streptomyces hainanensis</name>
    <dbReference type="NCBI Taxonomy" id="402648"/>
    <lineage>
        <taxon>Bacteria</taxon>
        <taxon>Bacillati</taxon>
        <taxon>Actinomycetota</taxon>
        <taxon>Actinomycetes</taxon>
        <taxon>Kitasatosporales</taxon>
        <taxon>Streptomycetaceae</taxon>
        <taxon>Streptomyces</taxon>
    </lineage>
</organism>
<dbReference type="OrthoDB" id="9789529at2"/>
<keyword evidence="4" id="KW-0804">Transcription</keyword>
<dbReference type="FunFam" id="1.10.10.10:FF:000001">
    <property type="entry name" value="LysR family transcriptional regulator"/>
    <property type="match status" value="1"/>
</dbReference>
<keyword evidence="2" id="KW-0805">Transcription regulation</keyword>
<keyword evidence="7" id="KW-1185">Reference proteome</keyword>
<dbReference type="SUPFAM" id="SSF53850">
    <property type="entry name" value="Periplasmic binding protein-like II"/>
    <property type="match status" value="1"/>
</dbReference>
<dbReference type="Gene3D" id="1.10.10.10">
    <property type="entry name" value="Winged helix-like DNA-binding domain superfamily/Winged helix DNA-binding domain"/>
    <property type="match status" value="1"/>
</dbReference>
<dbReference type="GO" id="GO:0000976">
    <property type="term" value="F:transcription cis-regulatory region binding"/>
    <property type="evidence" value="ECO:0007669"/>
    <property type="project" value="TreeGrafter"/>
</dbReference>
<evidence type="ECO:0000259" key="5">
    <source>
        <dbReference type="PROSITE" id="PS50931"/>
    </source>
</evidence>
<protein>
    <submittedName>
        <fullName evidence="6">LysR family transcriptional regulator</fullName>
    </submittedName>
</protein>
<dbReference type="Pfam" id="PF03466">
    <property type="entry name" value="LysR_substrate"/>
    <property type="match status" value="1"/>
</dbReference>
<dbReference type="Gene3D" id="3.40.190.290">
    <property type="match status" value="1"/>
</dbReference>
<dbReference type="InterPro" id="IPR036390">
    <property type="entry name" value="WH_DNA-bd_sf"/>
</dbReference>
<dbReference type="InterPro" id="IPR036388">
    <property type="entry name" value="WH-like_DNA-bd_sf"/>
</dbReference>
<dbReference type="PRINTS" id="PR00039">
    <property type="entry name" value="HTHLYSR"/>
</dbReference>
<dbReference type="InterPro" id="IPR005119">
    <property type="entry name" value="LysR_subst-bd"/>
</dbReference>
<comment type="caution">
    <text evidence="6">The sequence shown here is derived from an EMBL/GenBank/DDBJ whole genome shotgun (WGS) entry which is preliminary data.</text>
</comment>
<accession>A0A4R4TQZ7</accession>
<dbReference type="AlphaFoldDB" id="A0A4R4TQZ7"/>
<dbReference type="PANTHER" id="PTHR30126">
    <property type="entry name" value="HTH-TYPE TRANSCRIPTIONAL REGULATOR"/>
    <property type="match status" value="1"/>
</dbReference>
<dbReference type="RefSeq" id="WP_132817001.1">
    <property type="nucleotide sequence ID" value="NZ_SMKI01000050.1"/>
</dbReference>
<dbReference type="Proteomes" id="UP000295345">
    <property type="component" value="Unassembled WGS sequence"/>
</dbReference>
<dbReference type="Pfam" id="PF00126">
    <property type="entry name" value="HTH_1"/>
    <property type="match status" value="1"/>
</dbReference>
<gene>
    <name evidence="6" type="ORF">E1283_06915</name>
</gene>
<dbReference type="PROSITE" id="PS50931">
    <property type="entry name" value="HTH_LYSR"/>
    <property type="match status" value="1"/>
</dbReference>
<evidence type="ECO:0000256" key="3">
    <source>
        <dbReference type="ARBA" id="ARBA00023125"/>
    </source>
</evidence>
<evidence type="ECO:0000256" key="2">
    <source>
        <dbReference type="ARBA" id="ARBA00023015"/>
    </source>
</evidence>
<reference evidence="6 7" key="1">
    <citation type="submission" date="2019-03" db="EMBL/GenBank/DDBJ databases">
        <title>Draft genome sequences of novel Actinobacteria.</title>
        <authorList>
            <person name="Sahin N."/>
            <person name="Ay H."/>
            <person name="Saygin H."/>
        </authorList>
    </citation>
    <scope>NUCLEOTIDE SEQUENCE [LARGE SCALE GENOMIC DNA]</scope>
    <source>
        <strain evidence="6 7">DSM 41900</strain>
    </source>
</reference>
<sequence length="300" mass="31758">MALNLQRLEVLVTVAEAGSFSAAARLLFLSQPSVSHHVRQLEQEVGQPLLERAVGQVRPTPAGAALLRHARPLLRLAEQALAETRHAAGVPTGTLTVGASTTAAANVLPALLARYGTRHPGVDHRLVVRNATEIERLLVEGELGLALLAGPRRQNAALATEEVLTDEMVLLAPAGHPLAGVRVAPRHLRGSRFLLRERGSATRTLQDAALDRWQVPGATTSTIDDTHAILQAVACGLGLAVLSWLVAADPVTAGRLVALDVDPAPGERQIVIAHHVNHVLTPAEALLLDLARERKKAGEA</sequence>
<evidence type="ECO:0000256" key="4">
    <source>
        <dbReference type="ARBA" id="ARBA00023163"/>
    </source>
</evidence>
<dbReference type="GO" id="GO:0003700">
    <property type="term" value="F:DNA-binding transcription factor activity"/>
    <property type="evidence" value="ECO:0007669"/>
    <property type="project" value="InterPro"/>
</dbReference>
<keyword evidence="3" id="KW-0238">DNA-binding</keyword>
<dbReference type="EMBL" id="SMKI01000050">
    <property type="protein sequence ID" value="TDC77603.1"/>
    <property type="molecule type" value="Genomic_DNA"/>
</dbReference>
<evidence type="ECO:0000313" key="6">
    <source>
        <dbReference type="EMBL" id="TDC77603.1"/>
    </source>
</evidence>